<dbReference type="SMART" id="SM00325">
    <property type="entry name" value="RhoGEF"/>
    <property type="match status" value="1"/>
</dbReference>
<dbReference type="PANTHER" id="PTHR45858:SF5">
    <property type="entry name" value="MOESIN_EZRIN_RADIXIN HOMOLOG 1"/>
    <property type="match status" value="1"/>
</dbReference>
<dbReference type="InterPro" id="IPR000219">
    <property type="entry name" value="DH_dom"/>
</dbReference>
<dbReference type="PANTHER" id="PTHR45858">
    <property type="entry name" value="FERM DOMAIN CONTAINING PROTEIN"/>
    <property type="match status" value="1"/>
</dbReference>
<dbReference type="SUPFAM" id="SSF50729">
    <property type="entry name" value="PH domain-like"/>
    <property type="match status" value="2"/>
</dbReference>
<dbReference type="PROSITE" id="PS50003">
    <property type="entry name" value="PH_DOMAIN"/>
    <property type="match status" value="2"/>
</dbReference>
<accession>A0AAW1V9X8</accession>
<dbReference type="InterPro" id="IPR011993">
    <property type="entry name" value="PH-like_dom_sf"/>
</dbReference>
<gene>
    <name evidence="3" type="ORF">WA026_001052</name>
</gene>
<dbReference type="SMART" id="SM00233">
    <property type="entry name" value="PH"/>
    <property type="match status" value="2"/>
</dbReference>
<dbReference type="CDD" id="cd01220">
    <property type="entry name" value="PH1_FARP1-like"/>
    <property type="match status" value="1"/>
</dbReference>
<dbReference type="Pfam" id="PF00621">
    <property type="entry name" value="RhoGEF"/>
    <property type="match status" value="1"/>
</dbReference>
<organism evidence="3 4">
    <name type="scientific">Henosepilachna vigintioctopunctata</name>
    <dbReference type="NCBI Taxonomy" id="420089"/>
    <lineage>
        <taxon>Eukaryota</taxon>
        <taxon>Metazoa</taxon>
        <taxon>Ecdysozoa</taxon>
        <taxon>Arthropoda</taxon>
        <taxon>Hexapoda</taxon>
        <taxon>Insecta</taxon>
        <taxon>Pterygota</taxon>
        <taxon>Neoptera</taxon>
        <taxon>Endopterygota</taxon>
        <taxon>Coleoptera</taxon>
        <taxon>Polyphaga</taxon>
        <taxon>Cucujiformia</taxon>
        <taxon>Coccinelloidea</taxon>
        <taxon>Coccinellidae</taxon>
        <taxon>Epilachninae</taxon>
        <taxon>Epilachnini</taxon>
        <taxon>Henosepilachna</taxon>
    </lineage>
</organism>
<feature type="domain" description="PH" evidence="1">
    <location>
        <begin position="512"/>
        <end position="609"/>
    </location>
</feature>
<keyword evidence="4" id="KW-1185">Reference proteome</keyword>
<evidence type="ECO:0000259" key="2">
    <source>
        <dbReference type="PROSITE" id="PS50010"/>
    </source>
</evidence>
<dbReference type="InterPro" id="IPR035899">
    <property type="entry name" value="DBL_dom_sf"/>
</dbReference>
<protein>
    <submittedName>
        <fullName evidence="3">Uncharacterized protein</fullName>
    </submittedName>
</protein>
<evidence type="ECO:0000313" key="3">
    <source>
        <dbReference type="EMBL" id="KAK9888830.1"/>
    </source>
</evidence>
<dbReference type="Gene3D" id="2.30.29.30">
    <property type="entry name" value="Pleckstrin-homology domain (PH domain)/Phosphotyrosine-binding domain (PTB)"/>
    <property type="match status" value="2"/>
</dbReference>
<dbReference type="EMBL" id="JARQZJ010000121">
    <property type="protein sequence ID" value="KAK9888830.1"/>
    <property type="molecule type" value="Genomic_DNA"/>
</dbReference>
<dbReference type="Gene3D" id="1.20.900.10">
    <property type="entry name" value="Dbl homology (DH) domain"/>
    <property type="match status" value="1"/>
</dbReference>
<dbReference type="PROSITE" id="PS50010">
    <property type="entry name" value="DH_2"/>
    <property type="match status" value="1"/>
</dbReference>
<evidence type="ECO:0000259" key="1">
    <source>
        <dbReference type="PROSITE" id="PS50003"/>
    </source>
</evidence>
<dbReference type="Pfam" id="PF00169">
    <property type="entry name" value="PH"/>
    <property type="match status" value="2"/>
</dbReference>
<dbReference type="InterPro" id="IPR001849">
    <property type="entry name" value="PH_domain"/>
</dbReference>
<dbReference type="Proteomes" id="UP001431783">
    <property type="component" value="Unassembled WGS sequence"/>
</dbReference>
<feature type="domain" description="PH" evidence="1">
    <location>
        <begin position="348"/>
        <end position="445"/>
    </location>
</feature>
<dbReference type="AlphaFoldDB" id="A0AAW1V9X8"/>
<proteinExistence type="predicted"/>
<dbReference type="SUPFAM" id="SSF48065">
    <property type="entry name" value="DBL homology domain (DH-domain)"/>
    <property type="match status" value="1"/>
</dbReference>
<feature type="domain" description="DH" evidence="2">
    <location>
        <begin position="132"/>
        <end position="319"/>
    </location>
</feature>
<dbReference type="FunFam" id="2.30.29.30:FF:000046">
    <property type="entry name" value="FERM, RhoGEF and pleckstrin domain-containing protein 1"/>
    <property type="match status" value="1"/>
</dbReference>
<reference evidence="3 4" key="1">
    <citation type="submission" date="2023-03" db="EMBL/GenBank/DDBJ databases">
        <title>Genome insight into feeding habits of ladybird beetles.</title>
        <authorList>
            <person name="Li H.-S."/>
            <person name="Huang Y.-H."/>
            <person name="Pang H."/>
        </authorList>
    </citation>
    <scope>NUCLEOTIDE SEQUENCE [LARGE SCALE GENOMIC DNA]</scope>
    <source>
        <strain evidence="3">SYSU_2023b</strain>
        <tissue evidence="3">Whole body</tissue>
    </source>
</reference>
<evidence type="ECO:0000313" key="4">
    <source>
        <dbReference type="Proteomes" id="UP001431783"/>
    </source>
</evidence>
<dbReference type="CDD" id="cd13235">
    <property type="entry name" value="PH2_FARP1-like"/>
    <property type="match status" value="1"/>
</dbReference>
<name>A0AAW1V9X8_9CUCU</name>
<dbReference type="GO" id="GO:0005085">
    <property type="term" value="F:guanyl-nucleotide exchange factor activity"/>
    <property type="evidence" value="ECO:0007669"/>
    <property type="project" value="InterPro"/>
</dbReference>
<comment type="caution">
    <text evidence="3">The sequence shown here is derived from an EMBL/GenBank/DDBJ whole genome shotgun (WGS) entry which is preliminary data.</text>
</comment>
<sequence>MVTAIPYIILSEKIRIAGVPAIGTYDHKAASLLSFDSSTQNDTFNLNNNVYLTSTPQNRGSKGNESIRTFNSTNGFHEFNKIDNVSPVQNYNKEQFLNNRNADNNRNITCNTTTIIAEIEGEVKRKHKFVDKGYYMAKEISLTEVTYKKDLDVIDVWFREEVGRGAVEECNPLLLLMKQLAKAHESLCRDLQIRIQGWEGRGGPKAEQGKIADVLLTHLVPLIPLYQDYMDEHFNILEAMDIAFKENIKFQQLYREFETQKVCYLPFTTFVLRPLHRLIQYRSQINRLLKHYGPNHPDRSDCLTVSNCLKAIIDPVPEILEESQNMAALCELQKDIIGFDNLLHPNRKFIRCGCLLKQSKKGDFQQRMFFLFSDILLYASRSQTTLQFKVHGHLPLRGVLIEESTDKELANYALIIYGGNRSLTVVASSYEEKEQWKMDLKLALQEARDKTDTQVTYLSLKSCSSSDELIDQCGNDVGTQTKPILQRSNTTVHVCWHRNTSIGMKDELVAVENQLSGYLLRKFKSSNGWQKLWVIYTNFCLFFYKSSTDEFPLASLPLLGYTVGAPAVEDEIHKDFVFKLQYKNHVYFFRTESEYTYNRWMDVINVTTQSKMKRKLKQYANEDTIESSPEK</sequence>
<dbReference type="InterPro" id="IPR051835">
    <property type="entry name" value="RAC1-GEF"/>
</dbReference>